<protein>
    <recommendedName>
        <fullName evidence="1">PID domain-containing protein</fullName>
    </recommendedName>
</protein>
<dbReference type="PROSITE" id="PS01179">
    <property type="entry name" value="PID"/>
    <property type="match status" value="1"/>
</dbReference>
<dbReference type="EMBL" id="GEDC01014689">
    <property type="protein sequence ID" value="JAS22609.1"/>
    <property type="molecule type" value="Transcribed_RNA"/>
</dbReference>
<dbReference type="Pfam" id="PF00640">
    <property type="entry name" value="PID"/>
    <property type="match status" value="1"/>
</dbReference>
<dbReference type="CDD" id="cd13159">
    <property type="entry name" value="PTB_LDLRAP-mammal-like"/>
    <property type="match status" value="1"/>
</dbReference>
<dbReference type="InterPro" id="IPR011993">
    <property type="entry name" value="PH-like_dom_sf"/>
</dbReference>
<dbReference type="SMART" id="SM00462">
    <property type="entry name" value="PTB"/>
    <property type="match status" value="1"/>
</dbReference>
<dbReference type="PANTHER" id="PTHR11232:SF74">
    <property type="entry name" value="PTB DOMAIN-CONTAINING ADAPTER PROTEIN CED-6-LIKE PROTEIN"/>
    <property type="match status" value="1"/>
</dbReference>
<evidence type="ECO:0000259" key="1">
    <source>
        <dbReference type="PROSITE" id="PS01179"/>
    </source>
</evidence>
<reference evidence="2" key="1">
    <citation type="submission" date="2015-12" db="EMBL/GenBank/DDBJ databases">
        <title>De novo transcriptome assembly of four potential Pierce s Disease insect vectors from Arizona vineyards.</title>
        <authorList>
            <person name="Tassone E.E."/>
        </authorList>
    </citation>
    <scope>NUCLEOTIDE SEQUENCE</scope>
</reference>
<organism evidence="2">
    <name type="scientific">Clastoptera arizonana</name>
    <name type="common">Arizona spittle bug</name>
    <dbReference type="NCBI Taxonomy" id="38151"/>
    <lineage>
        <taxon>Eukaryota</taxon>
        <taxon>Metazoa</taxon>
        <taxon>Ecdysozoa</taxon>
        <taxon>Arthropoda</taxon>
        <taxon>Hexapoda</taxon>
        <taxon>Insecta</taxon>
        <taxon>Pterygota</taxon>
        <taxon>Neoptera</taxon>
        <taxon>Paraneoptera</taxon>
        <taxon>Hemiptera</taxon>
        <taxon>Auchenorrhyncha</taxon>
        <taxon>Cercopoidea</taxon>
        <taxon>Clastopteridae</taxon>
        <taxon>Clastoptera</taxon>
    </lineage>
</organism>
<dbReference type="InterPro" id="IPR006020">
    <property type="entry name" value="PTB/PI_dom"/>
</dbReference>
<accession>A0A1B6DA83</accession>
<dbReference type="SUPFAM" id="SSF50729">
    <property type="entry name" value="PH domain-like"/>
    <property type="match status" value="1"/>
</dbReference>
<evidence type="ECO:0000313" key="2">
    <source>
        <dbReference type="EMBL" id="JAS22609.1"/>
    </source>
</evidence>
<feature type="domain" description="PID" evidence="1">
    <location>
        <begin position="45"/>
        <end position="175"/>
    </location>
</feature>
<dbReference type="PANTHER" id="PTHR11232">
    <property type="entry name" value="PHOSPHOTYROSINE INTERACTION DOMAIN-CONTAINING FAMILY MEMBER"/>
    <property type="match status" value="1"/>
</dbReference>
<gene>
    <name evidence="2" type="ORF">g.30000</name>
</gene>
<dbReference type="Gene3D" id="2.30.29.30">
    <property type="entry name" value="Pleckstrin-homology domain (PH domain)/Phosphotyrosine-binding domain (PTB)"/>
    <property type="match status" value="1"/>
</dbReference>
<proteinExistence type="predicted"/>
<sequence length="281" mass="32065">MSFLKAIWKNQGKHKKLGDEWELASEPEEETGCLPQVEIVDNETFKVKYLGKTPLMLPTNNQTTSNAITTILALAKANNRKPQRVDVNLSMKGIEVLDRATQNNIVEISIFRISNCSADAIHSRVFAFQATNCHETTECHAFLCPKRGIAEQMAIKIAKCFNAVYESWQEKNFIPNFIMESSTDIVPGQFKNGFKLLNTEDIKTDNGNINRNNIQSINTSIEKCKENWVSFENEQEETPTRSYYNINKVILASVQPNSLNEHQINNNQNWKDKNFIDLFAL</sequence>
<name>A0A1B6DA83_9HEMI</name>
<dbReference type="AlphaFoldDB" id="A0A1B6DA83"/>
<dbReference type="InterPro" id="IPR051133">
    <property type="entry name" value="Adapter_Engulfment-Domain"/>
</dbReference>